<proteinExistence type="predicted"/>
<dbReference type="Pfam" id="PF00364">
    <property type="entry name" value="Biotin_lipoyl"/>
    <property type="match status" value="1"/>
</dbReference>
<comment type="caution">
    <text evidence="3">The sequence shown here is derived from an EMBL/GenBank/DDBJ whole genome shotgun (WGS) entry which is preliminary data.</text>
</comment>
<dbReference type="Gene3D" id="2.40.50.100">
    <property type="match status" value="1"/>
</dbReference>
<reference evidence="3" key="1">
    <citation type="submission" date="2020-07" db="EMBL/GenBank/DDBJ databases">
        <title>Huge and variable diversity of episymbiotic CPR bacteria and DPANN archaea in groundwater ecosystems.</title>
        <authorList>
            <person name="He C.Y."/>
            <person name="Keren R."/>
            <person name="Whittaker M."/>
            <person name="Farag I.F."/>
            <person name="Doudna J."/>
            <person name="Cate J.H.D."/>
            <person name="Banfield J.F."/>
        </authorList>
    </citation>
    <scope>NUCLEOTIDE SEQUENCE</scope>
    <source>
        <strain evidence="3">NC_groundwater_928_Pr1_S-0.2um_72_17</strain>
    </source>
</reference>
<protein>
    <submittedName>
        <fullName evidence="3">Biotin/lipoyl-binding protein</fullName>
    </submittedName>
</protein>
<name>A0A9D6QPC5_UNCEI</name>
<dbReference type="Gene3D" id="3.30.700.30">
    <property type="match status" value="1"/>
</dbReference>
<dbReference type="InterPro" id="IPR000089">
    <property type="entry name" value="Biotin_lipoyl"/>
</dbReference>
<sequence>MKLWVTLEGRDEEVEFQTEGDRLWLEVAGRRLDADFRRLPDGEVYSLLVDGLSYEVRVVQERETVDVTLRGATLPVEVRHPLEKLLQSVGRGAGGHGGETISAPMPGLIVAIRVRPGDRVAAGASVAVIEAMKMQNELIARKGGVVSDVLAAERATVAAGQPIVRLAPEAP</sequence>
<dbReference type="FunFam" id="2.40.50.100:FF:000003">
    <property type="entry name" value="Acetyl-CoA carboxylase biotin carboxyl carrier protein"/>
    <property type="match status" value="1"/>
</dbReference>
<dbReference type="PANTHER" id="PTHR45266">
    <property type="entry name" value="OXALOACETATE DECARBOXYLASE ALPHA CHAIN"/>
    <property type="match status" value="1"/>
</dbReference>
<keyword evidence="1" id="KW-0092">Biotin</keyword>
<feature type="domain" description="Lipoyl-binding" evidence="2">
    <location>
        <begin position="98"/>
        <end position="167"/>
    </location>
</feature>
<accession>A0A9D6QPC5</accession>
<dbReference type="Proteomes" id="UP000807850">
    <property type="component" value="Unassembled WGS sequence"/>
</dbReference>
<evidence type="ECO:0000313" key="4">
    <source>
        <dbReference type="Proteomes" id="UP000807850"/>
    </source>
</evidence>
<dbReference type="InterPro" id="IPR011053">
    <property type="entry name" value="Single_hybrid_motif"/>
</dbReference>
<dbReference type="PROSITE" id="PS50968">
    <property type="entry name" value="BIOTINYL_LIPOYL"/>
    <property type="match status" value="1"/>
</dbReference>
<organism evidence="3 4">
    <name type="scientific">Eiseniibacteriota bacterium</name>
    <dbReference type="NCBI Taxonomy" id="2212470"/>
    <lineage>
        <taxon>Bacteria</taxon>
        <taxon>Candidatus Eiseniibacteriota</taxon>
    </lineage>
</organism>
<dbReference type="PANTHER" id="PTHR45266:SF3">
    <property type="entry name" value="OXALOACETATE DECARBOXYLASE ALPHA CHAIN"/>
    <property type="match status" value="1"/>
</dbReference>
<gene>
    <name evidence="3" type="ORF">HY076_05960</name>
</gene>
<dbReference type="CDD" id="cd06850">
    <property type="entry name" value="biotinyl_domain"/>
    <property type="match status" value="1"/>
</dbReference>
<dbReference type="EMBL" id="JACQAY010000189">
    <property type="protein sequence ID" value="MBI3539799.1"/>
    <property type="molecule type" value="Genomic_DNA"/>
</dbReference>
<evidence type="ECO:0000259" key="2">
    <source>
        <dbReference type="PROSITE" id="PS50968"/>
    </source>
</evidence>
<dbReference type="InterPro" id="IPR050709">
    <property type="entry name" value="Biotin_Carboxyl_Carrier/Decarb"/>
</dbReference>
<dbReference type="AlphaFoldDB" id="A0A9D6QPC5"/>
<dbReference type="SUPFAM" id="SSF51230">
    <property type="entry name" value="Single hybrid motif"/>
    <property type="match status" value="1"/>
</dbReference>
<evidence type="ECO:0000313" key="3">
    <source>
        <dbReference type="EMBL" id="MBI3539799.1"/>
    </source>
</evidence>
<evidence type="ECO:0000256" key="1">
    <source>
        <dbReference type="ARBA" id="ARBA00023267"/>
    </source>
</evidence>